<reference evidence="2 3" key="1">
    <citation type="submission" date="2019-07" db="EMBL/GenBank/DDBJ databases">
        <title>De Novo Assembly of kiwifruit Actinidia rufa.</title>
        <authorList>
            <person name="Sugita-Konishi S."/>
            <person name="Sato K."/>
            <person name="Mori E."/>
            <person name="Abe Y."/>
            <person name="Kisaki G."/>
            <person name="Hamano K."/>
            <person name="Suezawa K."/>
            <person name="Otani M."/>
            <person name="Fukuda T."/>
            <person name="Manabe T."/>
            <person name="Gomi K."/>
            <person name="Tabuchi M."/>
            <person name="Akimitsu K."/>
            <person name="Kataoka I."/>
        </authorList>
    </citation>
    <scope>NUCLEOTIDE SEQUENCE [LARGE SCALE GENOMIC DNA]</scope>
    <source>
        <strain evidence="3">cv. Fuchu</strain>
    </source>
</reference>
<feature type="domain" description="DCD" evidence="1">
    <location>
        <begin position="132"/>
        <end position="292"/>
    </location>
</feature>
<gene>
    <name evidence="2" type="ORF">Acr_25g0006800</name>
</gene>
<dbReference type="AlphaFoldDB" id="A0A7J0GZR6"/>
<name>A0A7J0GZR6_9ERIC</name>
<dbReference type="PROSITE" id="PS51222">
    <property type="entry name" value="DCD"/>
    <property type="match status" value="1"/>
</dbReference>
<dbReference type="PANTHER" id="PTHR46444:SF19">
    <property type="entry name" value="OS02G0745600 PROTEIN"/>
    <property type="match status" value="1"/>
</dbReference>
<dbReference type="OrthoDB" id="1656520at2759"/>
<dbReference type="PANTHER" id="PTHR46444">
    <property type="entry name" value="DCD (DEVELOPMENT AND CELL DEATH) DOMAIN PROTEIN-RELATED"/>
    <property type="match status" value="1"/>
</dbReference>
<protein>
    <recommendedName>
        <fullName evidence="1">DCD domain-containing protein</fullName>
    </recommendedName>
</protein>
<dbReference type="Pfam" id="PF10539">
    <property type="entry name" value="Dev_Cell_Death"/>
    <property type="match status" value="2"/>
</dbReference>
<dbReference type="SMART" id="SM00767">
    <property type="entry name" value="DCD"/>
    <property type="match status" value="1"/>
</dbReference>
<dbReference type="EMBL" id="BJWL01000025">
    <property type="protein sequence ID" value="GFZ16271.1"/>
    <property type="molecule type" value="Genomic_DNA"/>
</dbReference>
<accession>A0A7J0GZR6</accession>
<keyword evidence="3" id="KW-1185">Reference proteome</keyword>
<organism evidence="2 3">
    <name type="scientific">Actinidia rufa</name>
    <dbReference type="NCBI Taxonomy" id="165716"/>
    <lineage>
        <taxon>Eukaryota</taxon>
        <taxon>Viridiplantae</taxon>
        <taxon>Streptophyta</taxon>
        <taxon>Embryophyta</taxon>
        <taxon>Tracheophyta</taxon>
        <taxon>Spermatophyta</taxon>
        <taxon>Magnoliopsida</taxon>
        <taxon>eudicotyledons</taxon>
        <taxon>Gunneridae</taxon>
        <taxon>Pentapetalae</taxon>
        <taxon>asterids</taxon>
        <taxon>Ericales</taxon>
        <taxon>Actinidiaceae</taxon>
        <taxon>Actinidia</taxon>
    </lineage>
</organism>
<evidence type="ECO:0000313" key="3">
    <source>
        <dbReference type="Proteomes" id="UP000585474"/>
    </source>
</evidence>
<comment type="caution">
    <text evidence="2">The sequence shown here is derived from an EMBL/GenBank/DDBJ whole genome shotgun (WGS) entry which is preliminary data.</text>
</comment>
<sequence>MKKGLTLEGSPVPLVGAAIQKLRTRTLAVARTHTLDTEYGSPRPARHAHQPFVLKYLDGWLFGKQGIKKRFRKENKQPASRINVHAPTVPAIAPTYAFGHAYPNVPAFPSALALNASCSWADVQGETMVCRDQLSGYIFMCNGKTKGDCYRYRVFGLPAARMEVVEKIKPQMKLFLFDFDLKLLHGIYIAASNGELAIEPNAFGGKFSAQASLLYSHHHFILLTLVVFPEGESIRRVGKIFVEVRFEIFKDCLPLPESAFKQVVKDNYQGRSKFKQELSDEQVMNLISLFRPIAIAPPQAVASLMSSAVPAQEIEPPGFEKQFGPPAELSASYDQYLAGRHFIQAGPKHHSQNFQQTGTPFSHVPHASVAKVQTIHLSRVNAQPRAEPYYLTEAYQVYCHQNPALPPQDAYNRHAVVPRDIEVLATANIPAQPYTIVPSQLSVNVHGHPRLPSSTRTAAYWAAVASEAAKEVYPTACQSLPSGSTGLGVPVTFEGAASTQLTVAENIDRELLLELGAANNNKWNPPAAAPNALVQALATAPSQYQAPPFDGPVHLPSSSLTAGYWTSAAFVDPNQVYSGPYQWQPLASTGLGAENVPISATEAGSAENPHTGPVYDYYNYNTVLATAPSADTNQLSSSQHQIL</sequence>
<evidence type="ECO:0000313" key="2">
    <source>
        <dbReference type="EMBL" id="GFZ16271.1"/>
    </source>
</evidence>
<proteinExistence type="predicted"/>
<dbReference type="InterPro" id="IPR013989">
    <property type="entry name" value="Dev_and_cell_death_domain"/>
</dbReference>
<evidence type="ECO:0000259" key="1">
    <source>
        <dbReference type="PROSITE" id="PS51222"/>
    </source>
</evidence>
<dbReference type="Proteomes" id="UP000585474">
    <property type="component" value="Unassembled WGS sequence"/>
</dbReference>